<dbReference type="PANTHER" id="PTHR10815">
    <property type="entry name" value="METHYLATED-DNA--PROTEIN-CYSTEINE METHYLTRANSFERASE"/>
    <property type="match status" value="1"/>
</dbReference>
<dbReference type="GO" id="GO:0032259">
    <property type="term" value="P:methylation"/>
    <property type="evidence" value="ECO:0007669"/>
    <property type="project" value="UniProtKB-KW"/>
</dbReference>
<dbReference type="InterPro" id="IPR036631">
    <property type="entry name" value="MGMT_N_sf"/>
</dbReference>
<keyword evidence="5 8" id="KW-0227">DNA damage</keyword>
<evidence type="ECO:0000256" key="2">
    <source>
        <dbReference type="ARBA" id="ARBA00022490"/>
    </source>
</evidence>
<evidence type="ECO:0000313" key="10">
    <source>
        <dbReference type="EMBL" id="MEQ2456559.1"/>
    </source>
</evidence>
<comment type="subcellular location">
    <subcellularLocation>
        <location evidence="8">Cytoplasm</location>
    </subcellularLocation>
</comment>
<comment type="similarity">
    <text evidence="8">Belongs to the MGMT family.</text>
</comment>
<evidence type="ECO:0000256" key="1">
    <source>
        <dbReference type="ARBA" id="ARBA00001286"/>
    </source>
</evidence>
<comment type="catalytic activity">
    <reaction evidence="7 8">
        <text>a 6-O-methyl-2'-deoxyguanosine in DNA + L-cysteinyl-[protein] = S-methyl-L-cysteinyl-[protein] + a 2'-deoxyguanosine in DNA</text>
        <dbReference type="Rhea" id="RHEA:24000"/>
        <dbReference type="Rhea" id="RHEA-COMP:10131"/>
        <dbReference type="Rhea" id="RHEA-COMP:10132"/>
        <dbReference type="Rhea" id="RHEA-COMP:11367"/>
        <dbReference type="Rhea" id="RHEA-COMP:11368"/>
        <dbReference type="ChEBI" id="CHEBI:29950"/>
        <dbReference type="ChEBI" id="CHEBI:82612"/>
        <dbReference type="ChEBI" id="CHEBI:85445"/>
        <dbReference type="ChEBI" id="CHEBI:85448"/>
        <dbReference type="EC" id="2.1.1.63"/>
    </reaction>
</comment>
<dbReference type="SUPFAM" id="SSF53155">
    <property type="entry name" value="Methylated DNA-protein cysteine methyltransferase domain"/>
    <property type="match status" value="1"/>
</dbReference>
<dbReference type="CDD" id="cd06445">
    <property type="entry name" value="ATase"/>
    <property type="match status" value="1"/>
</dbReference>
<comment type="caution">
    <text evidence="10">The sequence shown here is derived from an EMBL/GenBank/DDBJ whole genome shotgun (WGS) entry which is preliminary data.</text>
</comment>
<protein>
    <recommendedName>
        <fullName evidence="8">Methylated-DNA--protein-cysteine methyltransferase</fullName>
        <ecNumber evidence="8">2.1.1.63</ecNumber>
    </recommendedName>
    <alternativeName>
        <fullName evidence="8">6-O-methylguanine-DNA methyltransferase</fullName>
        <shortName evidence="8">MGMT</shortName>
    </alternativeName>
    <alternativeName>
        <fullName evidence="8">O-6-methylguanine-DNA-alkyltransferase</fullName>
    </alternativeName>
</protein>
<evidence type="ECO:0000259" key="9">
    <source>
        <dbReference type="Pfam" id="PF01035"/>
    </source>
</evidence>
<evidence type="ECO:0000256" key="8">
    <source>
        <dbReference type="HAMAP-Rule" id="MF_00772"/>
    </source>
</evidence>
<dbReference type="NCBIfam" id="TIGR00589">
    <property type="entry name" value="ogt"/>
    <property type="match status" value="1"/>
</dbReference>
<evidence type="ECO:0000313" key="11">
    <source>
        <dbReference type="Proteomes" id="UP001440599"/>
    </source>
</evidence>
<dbReference type="InterPro" id="IPR023546">
    <property type="entry name" value="MGMT"/>
</dbReference>
<dbReference type="Proteomes" id="UP001440599">
    <property type="component" value="Unassembled WGS sequence"/>
</dbReference>
<dbReference type="PANTHER" id="PTHR10815:SF5">
    <property type="entry name" value="METHYLATED-DNA--PROTEIN-CYSTEINE METHYLTRANSFERASE"/>
    <property type="match status" value="1"/>
</dbReference>
<gene>
    <name evidence="10" type="ORF">WMO45_08495</name>
</gene>
<dbReference type="PROSITE" id="PS00374">
    <property type="entry name" value="MGMT"/>
    <property type="match status" value="1"/>
</dbReference>
<accession>A0ABV1EPP2</accession>
<evidence type="ECO:0000256" key="5">
    <source>
        <dbReference type="ARBA" id="ARBA00022763"/>
    </source>
</evidence>
<dbReference type="EMBL" id="JBBMFT010000004">
    <property type="protein sequence ID" value="MEQ2456559.1"/>
    <property type="molecule type" value="Genomic_DNA"/>
</dbReference>
<organism evidence="10 11">
    <name type="scientific">Flavonifractor hominis</name>
    <dbReference type="NCBI Taxonomy" id="3133178"/>
    <lineage>
        <taxon>Bacteria</taxon>
        <taxon>Bacillati</taxon>
        <taxon>Bacillota</taxon>
        <taxon>Clostridia</taxon>
        <taxon>Eubacteriales</taxon>
        <taxon>Oscillospiraceae</taxon>
        <taxon>Flavonifractor</taxon>
    </lineage>
</organism>
<dbReference type="Gene3D" id="3.30.160.70">
    <property type="entry name" value="Methylated DNA-protein cysteine methyltransferase domain"/>
    <property type="match status" value="1"/>
</dbReference>
<evidence type="ECO:0000256" key="3">
    <source>
        <dbReference type="ARBA" id="ARBA00022603"/>
    </source>
</evidence>
<dbReference type="RefSeq" id="WP_349140222.1">
    <property type="nucleotide sequence ID" value="NZ_JBBMFT010000004.1"/>
</dbReference>
<dbReference type="InterPro" id="IPR001497">
    <property type="entry name" value="MethylDNA_cys_MeTrfase_AS"/>
</dbReference>
<proteinExistence type="inferred from homology"/>
<dbReference type="EC" id="2.1.1.63" evidence="8"/>
<reference evidence="10 11" key="1">
    <citation type="submission" date="2024-03" db="EMBL/GenBank/DDBJ databases">
        <title>Human intestinal bacterial collection.</title>
        <authorList>
            <person name="Pauvert C."/>
            <person name="Hitch T.C.A."/>
            <person name="Clavel T."/>
        </authorList>
    </citation>
    <scope>NUCLEOTIDE SEQUENCE [LARGE SCALE GENOMIC DNA]</scope>
    <source>
        <strain evidence="10 11">CLA-AP-H34</strain>
    </source>
</reference>
<keyword evidence="2 8" id="KW-0963">Cytoplasm</keyword>
<dbReference type="InterPro" id="IPR014048">
    <property type="entry name" value="MethylDNA_cys_MeTrfase_DNA-bd"/>
</dbReference>
<comment type="catalytic activity">
    <reaction evidence="1 8">
        <text>a 4-O-methyl-thymidine in DNA + L-cysteinyl-[protein] = a thymidine in DNA + S-methyl-L-cysteinyl-[protein]</text>
        <dbReference type="Rhea" id="RHEA:53428"/>
        <dbReference type="Rhea" id="RHEA-COMP:10131"/>
        <dbReference type="Rhea" id="RHEA-COMP:10132"/>
        <dbReference type="Rhea" id="RHEA-COMP:13555"/>
        <dbReference type="Rhea" id="RHEA-COMP:13556"/>
        <dbReference type="ChEBI" id="CHEBI:29950"/>
        <dbReference type="ChEBI" id="CHEBI:82612"/>
        <dbReference type="ChEBI" id="CHEBI:137386"/>
        <dbReference type="ChEBI" id="CHEBI:137387"/>
        <dbReference type="EC" id="2.1.1.63"/>
    </reaction>
</comment>
<comment type="miscellaneous">
    <text evidence="8">This enzyme catalyzes only one turnover and therefore is not strictly catalytic. According to one definition, an enzyme is a biocatalyst that acts repeatedly and over many reaction cycles.</text>
</comment>
<dbReference type="Pfam" id="PF01035">
    <property type="entry name" value="DNA_binding_1"/>
    <property type="match status" value="1"/>
</dbReference>
<keyword evidence="3 8" id="KW-0489">Methyltransferase</keyword>
<feature type="active site" description="Nucleophile; methyl group acceptor" evidence="8">
    <location>
        <position position="121"/>
    </location>
</feature>
<dbReference type="Gene3D" id="1.10.10.10">
    <property type="entry name" value="Winged helix-like DNA-binding domain superfamily/Winged helix DNA-binding domain"/>
    <property type="match status" value="1"/>
</dbReference>
<keyword evidence="4 8" id="KW-0808">Transferase</keyword>
<keyword evidence="11" id="KW-1185">Reference proteome</keyword>
<evidence type="ECO:0000256" key="4">
    <source>
        <dbReference type="ARBA" id="ARBA00022679"/>
    </source>
</evidence>
<dbReference type="InterPro" id="IPR036217">
    <property type="entry name" value="MethylDNA_cys_MeTrfase_DNAb"/>
</dbReference>
<evidence type="ECO:0000256" key="6">
    <source>
        <dbReference type="ARBA" id="ARBA00023204"/>
    </source>
</evidence>
<feature type="domain" description="Methylated-DNA-[protein]-cysteine S-methyltransferase DNA binding" evidence="9">
    <location>
        <begin position="71"/>
        <end position="150"/>
    </location>
</feature>
<dbReference type="HAMAP" id="MF_00772">
    <property type="entry name" value="OGT"/>
    <property type="match status" value="1"/>
</dbReference>
<dbReference type="GO" id="GO:0003908">
    <property type="term" value="F:methylated-DNA-[protein]-cysteine S-methyltransferase activity"/>
    <property type="evidence" value="ECO:0007669"/>
    <property type="project" value="UniProtKB-EC"/>
</dbReference>
<comment type="function">
    <text evidence="8">Involved in the cellular defense against the biological effects of O6-methylguanine (O6-MeG) and O4-methylthymine (O4-MeT) in DNA. Repairs the methylated nucleobase in DNA by stoichiometrically transferring the methyl group to a cysteine residue in the enzyme. This is a suicide reaction: the enzyme is irreversibly inactivated.</text>
</comment>
<name>A0ABV1EPP2_9FIRM</name>
<evidence type="ECO:0000256" key="7">
    <source>
        <dbReference type="ARBA" id="ARBA00049348"/>
    </source>
</evidence>
<sequence>MDRIVLDTPAGPMALECEGEALTALYLPCRPMGPAGAETPLLKRGREELLEYFRGKRRDFDLPLAPKGTLFQQKVWSELAKIPYGTVTTYGELAVRVGSPRACRAVGQANHSNPLPIFLPCHRVVGKKGALTGYAGGVELKQWLLRLEGVL</sequence>
<keyword evidence="6 8" id="KW-0234">DNA repair</keyword>
<dbReference type="SUPFAM" id="SSF46767">
    <property type="entry name" value="Methylated DNA-protein cysteine methyltransferase, C-terminal domain"/>
    <property type="match status" value="1"/>
</dbReference>
<dbReference type="InterPro" id="IPR036388">
    <property type="entry name" value="WH-like_DNA-bd_sf"/>
</dbReference>